<dbReference type="Proteomes" id="UP000182135">
    <property type="component" value="Unassembled WGS sequence"/>
</dbReference>
<dbReference type="EMBL" id="QAMZ01000043">
    <property type="protein sequence ID" value="PWL52952.1"/>
    <property type="molecule type" value="Genomic_DNA"/>
</dbReference>
<dbReference type="STRING" id="1529.SAMN04487885_11660"/>
<evidence type="ECO:0000259" key="8">
    <source>
        <dbReference type="PROSITE" id="PS50928"/>
    </source>
</evidence>
<dbReference type="PANTHER" id="PTHR43744">
    <property type="entry name" value="ABC TRANSPORTER PERMEASE PROTEIN MG189-RELATED-RELATED"/>
    <property type="match status" value="1"/>
</dbReference>
<keyword evidence="6 7" id="KW-0472">Membrane</keyword>
<feature type="transmembrane region" description="Helical" evidence="7">
    <location>
        <begin position="7"/>
        <end position="29"/>
    </location>
</feature>
<feature type="transmembrane region" description="Helical" evidence="7">
    <location>
        <begin position="67"/>
        <end position="91"/>
    </location>
</feature>
<reference evidence="9 12" key="2">
    <citation type="submission" date="2018-03" db="EMBL/GenBank/DDBJ databases">
        <title>The uncultured portion of the human microbiome is neutrally assembled.</title>
        <authorList>
            <person name="Jeraldo P."/>
            <person name="Boardman L."/>
            <person name="White B.A."/>
            <person name="Nelson H."/>
            <person name="Goldenfeld N."/>
            <person name="Chia N."/>
        </authorList>
    </citation>
    <scope>NUCLEOTIDE SEQUENCE [LARGE SCALE GENOMIC DNA]</scope>
    <source>
        <strain evidence="9">CIM:MAG 903</strain>
    </source>
</reference>
<dbReference type="GO" id="GO:0055085">
    <property type="term" value="P:transmembrane transport"/>
    <property type="evidence" value="ECO:0007669"/>
    <property type="project" value="InterPro"/>
</dbReference>
<evidence type="ECO:0000256" key="5">
    <source>
        <dbReference type="ARBA" id="ARBA00022989"/>
    </source>
</evidence>
<dbReference type="PROSITE" id="PS50928">
    <property type="entry name" value="ABC_TM1"/>
    <property type="match status" value="1"/>
</dbReference>
<evidence type="ECO:0000313" key="12">
    <source>
        <dbReference type="Proteomes" id="UP000246114"/>
    </source>
</evidence>
<keyword evidence="2 7" id="KW-0813">Transport</keyword>
<protein>
    <submittedName>
        <fullName evidence="10">Carbohydrate ABC transporter membrane protein 2, CUT1 family</fullName>
    </submittedName>
    <submittedName>
        <fullName evidence="9">Carbohydrate ABC transporter permease</fullName>
    </submittedName>
</protein>
<reference evidence="10 11" key="1">
    <citation type="submission" date="2016-10" db="EMBL/GenBank/DDBJ databases">
        <authorList>
            <person name="de Groot N.N."/>
        </authorList>
    </citation>
    <scope>NUCLEOTIDE SEQUENCE [LARGE SCALE GENOMIC DNA]</scope>
    <source>
        <strain evidence="10 11">NLAE-zl-G419</strain>
    </source>
</reference>
<dbReference type="Proteomes" id="UP000246114">
    <property type="component" value="Unassembled WGS sequence"/>
</dbReference>
<name>A0A1I2MXE7_9CLOT</name>
<dbReference type="EMBL" id="FOOE01000016">
    <property type="protein sequence ID" value="SFF94016.1"/>
    <property type="molecule type" value="Genomic_DNA"/>
</dbReference>
<evidence type="ECO:0000313" key="9">
    <source>
        <dbReference type="EMBL" id="PWL52952.1"/>
    </source>
</evidence>
<gene>
    <name evidence="9" type="ORF">DBY38_08740</name>
    <name evidence="10" type="ORF">SAMN04487885_11660</name>
</gene>
<dbReference type="SUPFAM" id="SSF161098">
    <property type="entry name" value="MetI-like"/>
    <property type="match status" value="1"/>
</dbReference>
<dbReference type="Gene3D" id="1.10.3720.10">
    <property type="entry name" value="MetI-like"/>
    <property type="match status" value="1"/>
</dbReference>
<dbReference type="InterPro" id="IPR035906">
    <property type="entry name" value="MetI-like_sf"/>
</dbReference>
<evidence type="ECO:0000313" key="10">
    <source>
        <dbReference type="EMBL" id="SFF94016.1"/>
    </source>
</evidence>
<evidence type="ECO:0000256" key="4">
    <source>
        <dbReference type="ARBA" id="ARBA00022692"/>
    </source>
</evidence>
<evidence type="ECO:0000256" key="3">
    <source>
        <dbReference type="ARBA" id="ARBA00022475"/>
    </source>
</evidence>
<evidence type="ECO:0000256" key="7">
    <source>
        <dbReference type="RuleBase" id="RU363032"/>
    </source>
</evidence>
<evidence type="ECO:0000256" key="6">
    <source>
        <dbReference type="ARBA" id="ARBA00023136"/>
    </source>
</evidence>
<comment type="similarity">
    <text evidence="7">Belongs to the binding-protein-dependent transport system permease family.</text>
</comment>
<feature type="transmembrane region" description="Helical" evidence="7">
    <location>
        <begin position="103"/>
        <end position="126"/>
    </location>
</feature>
<organism evidence="10 11">
    <name type="scientific">Clostridium cadaveris</name>
    <dbReference type="NCBI Taxonomy" id="1529"/>
    <lineage>
        <taxon>Bacteria</taxon>
        <taxon>Bacillati</taxon>
        <taxon>Bacillota</taxon>
        <taxon>Clostridia</taxon>
        <taxon>Eubacteriales</taxon>
        <taxon>Clostridiaceae</taxon>
        <taxon>Clostridium</taxon>
    </lineage>
</organism>
<dbReference type="GO" id="GO:0005886">
    <property type="term" value="C:plasma membrane"/>
    <property type="evidence" value="ECO:0007669"/>
    <property type="project" value="UniProtKB-SubCell"/>
</dbReference>
<feature type="transmembrane region" description="Helical" evidence="7">
    <location>
        <begin position="138"/>
        <end position="157"/>
    </location>
</feature>
<accession>A0A1I2MXE7</accession>
<proteinExistence type="inferred from homology"/>
<dbReference type="eggNOG" id="COG0395">
    <property type="taxonomic scope" value="Bacteria"/>
</dbReference>
<evidence type="ECO:0000256" key="2">
    <source>
        <dbReference type="ARBA" id="ARBA00022448"/>
    </source>
</evidence>
<keyword evidence="11" id="KW-1185">Reference proteome</keyword>
<feature type="transmembrane region" description="Helical" evidence="7">
    <location>
        <begin position="178"/>
        <end position="200"/>
    </location>
</feature>
<dbReference type="Pfam" id="PF00528">
    <property type="entry name" value="BPD_transp_1"/>
    <property type="match status" value="1"/>
</dbReference>
<evidence type="ECO:0000256" key="1">
    <source>
        <dbReference type="ARBA" id="ARBA00004651"/>
    </source>
</evidence>
<feature type="transmembrane region" description="Helical" evidence="7">
    <location>
        <begin position="236"/>
        <end position="257"/>
    </location>
</feature>
<feature type="domain" description="ABC transmembrane type-1" evidence="8">
    <location>
        <begin position="68"/>
        <end position="257"/>
    </location>
</feature>
<keyword evidence="3" id="KW-1003">Cell membrane</keyword>
<dbReference type="CDD" id="cd06261">
    <property type="entry name" value="TM_PBP2"/>
    <property type="match status" value="1"/>
</dbReference>
<dbReference type="GeneID" id="90544461"/>
<dbReference type="AlphaFoldDB" id="A0A1I2MXE7"/>
<dbReference type="InterPro" id="IPR000515">
    <property type="entry name" value="MetI-like"/>
</dbReference>
<dbReference type="RefSeq" id="WP_027637997.1">
    <property type="nucleotide sequence ID" value="NZ_BAAACD010000024.1"/>
</dbReference>
<keyword evidence="5 7" id="KW-1133">Transmembrane helix</keyword>
<keyword evidence="4 7" id="KW-0812">Transmembrane</keyword>
<comment type="subcellular location">
    <subcellularLocation>
        <location evidence="1 7">Cell membrane</location>
        <topology evidence="1 7">Multi-pass membrane protein</topology>
    </subcellularLocation>
</comment>
<evidence type="ECO:0000313" key="11">
    <source>
        <dbReference type="Proteomes" id="UP000182135"/>
    </source>
</evidence>
<dbReference type="OrthoDB" id="9787837at2"/>
<dbReference type="PANTHER" id="PTHR43744:SF12">
    <property type="entry name" value="ABC TRANSPORTER PERMEASE PROTEIN MG189-RELATED"/>
    <property type="match status" value="1"/>
</dbReference>
<sequence length="272" mass="30779">MNKKKNFAIYIFLSLGALLITFPFIWMVLSSMKTPEEILRIPPTFFPEEFSIENFKEVLTYGNLPRYFFNSTFVTICITIGELITCILSAFAFAKLDFKGKGILFAILMGTMMVPGEVLVIPNFVILSKLGWIDTYKALILPWCTSVFAIFFLRQHFIGIPKELYYSSKVDGCSDFKFLINVVLPIAKPAIITVAILKVINSWNSFMWPMVMTNSDEMRTLPTALSKFTTEVGADYHLLMALSAMIILPMIIVFLMLKKYVFDGVKGSGIKG</sequence>